<sequence length="167" mass="18643">MLGGAPGVGKTTVARRLLDLVQAGQQLVQWLDVDSLWQHQPWRVNERMTTMVRANPRAVAEHAATAEVDILVINWVFQSTEMHRLVAGLLPSGTPAISVQLHASRETWHQRFESDPERPGLTDFYRSRYIQAQTTVVDHVVDTDGLTPFEVARRVTEVTGVLQPGPS</sequence>
<reference evidence="1 2" key="1">
    <citation type="submission" date="2019-01" db="EMBL/GenBank/DDBJ databases">
        <title>Sequencing the genomes of 1000 actinobacteria strains.</title>
        <authorList>
            <person name="Klenk H.-P."/>
        </authorList>
    </citation>
    <scope>NUCLEOTIDE SEQUENCE [LARGE SCALE GENOMIC DNA]</scope>
    <source>
        <strain evidence="1 2">DSM 43925</strain>
    </source>
</reference>
<dbReference type="AlphaFoldDB" id="A0A438M684"/>
<organism evidence="1 2">
    <name type="scientific">Nonomuraea polychroma</name>
    <dbReference type="NCBI Taxonomy" id="46176"/>
    <lineage>
        <taxon>Bacteria</taxon>
        <taxon>Bacillati</taxon>
        <taxon>Actinomycetota</taxon>
        <taxon>Actinomycetes</taxon>
        <taxon>Streptosporangiales</taxon>
        <taxon>Streptosporangiaceae</taxon>
        <taxon>Nonomuraea</taxon>
    </lineage>
</organism>
<evidence type="ECO:0000313" key="2">
    <source>
        <dbReference type="Proteomes" id="UP000284824"/>
    </source>
</evidence>
<proteinExistence type="predicted"/>
<keyword evidence="2" id="KW-1185">Reference proteome</keyword>
<dbReference type="EMBL" id="SAUN01000001">
    <property type="protein sequence ID" value="RVX41088.1"/>
    <property type="molecule type" value="Genomic_DNA"/>
</dbReference>
<accession>A0A438M684</accession>
<dbReference type="InterPro" id="IPR027417">
    <property type="entry name" value="P-loop_NTPase"/>
</dbReference>
<comment type="caution">
    <text evidence="1">The sequence shown here is derived from an EMBL/GenBank/DDBJ whole genome shotgun (WGS) entry which is preliminary data.</text>
</comment>
<protein>
    <submittedName>
        <fullName evidence="1">AAA domain-containing protein</fullName>
    </submittedName>
</protein>
<dbReference type="SUPFAM" id="SSF52540">
    <property type="entry name" value="P-loop containing nucleoside triphosphate hydrolases"/>
    <property type="match status" value="1"/>
</dbReference>
<dbReference type="Pfam" id="PF13238">
    <property type="entry name" value="AAA_18"/>
    <property type="match status" value="1"/>
</dbReference>
<dbReference type="Proteomes" id="UP000284824">
    <property type="component" value="Unassembled WGS sequence"/>
</dbReference>
<name>A0A438M684_9ACTN</name>
<gene>
    <name evidence="1" type="ORF">EDD27_3551</name>
</gene>
<evidence type="ECO:0000313" key="1">
    <source>
        <dbReference type="EMBL" id="RVX41088.1"/>
    </source>
</evidence>
<dbReference type="Gene3D" id="3.40.50.300">
    <property type="entry name" value="P-loop containing nucleotide triphosphate hydrolases"/>
    <property type="match status" value="1"/>
</dbReference>